<keyword evidence="4" id="KW-1185">Reference proteome</keyword>
<gene>
    <name evidence="3" type="ORF">WAX74_16610</name>
</gene>
<dbReference type="SUPFAM" id="SSF55961">
    <property type="entry name" value="Bet v1-like"/>
    <property type="match status" value="1"/>
</dbReference>
<dbReference type="CDD" id="cd08899">
    <property type="entry name" value="SRPBCC_CalC_Aha1-like_6"/>
    <property type="match status" value="1"/>
</dbReference>
<dbReference type="EMBL" id="JBAWSY010000017">
    <property type="protein sequence ID" value="MEI4771248.1"/>
    <property type="molecule type" value="Genomic_DNA"/>
</dbReference>
<dbReference type="Pfam" id="PF08327">
    <property type="entry name" value="AHSA1"/>
    <property type="match status" value="1"/>
</dbReference>
<reference evidence="3 4" key="1">
    <citation type="submission" date="2024-01" db="EMBL/GenBank/DDBJ databases">
        <title>Seven novel Bacillus-like species.</title>
        <authorList>
            <person name="Liu G."/>
        </authorList>
    </citation>
    <scope>NUCLEOTIDE SEQUENCE [LARGE SCALE GENOMIC DNA]</scope>
    <source>
        <strain evidence="3 4">FJAT-51614</strain>
    </source>
</reference>
<dbReference type="RefSeq" id="WP_336498800.1">
    <property type="nucleotide sequence ID" value="NZ_JBAWSY010000017.1"/>
</dbReference>
<name>A0ABU8F8A8_9BACI</name>
<comment type="caution">
    <text evidence="3">The sequence shown here is derived from an EMBL/GenBank/DDBJ whole genome shotgun (WGS) entry which is preliminary data.</text>
</comment>
<comment type="similarity">
    <text evidence="1">Belongs to the AHA1 family.</text>
</comment>
<proteinExistence type="inferred from homology"/>
<accession>A0ABU8F8A8</accession>
<feature type="domain" description="Activator of Hsp90 ATPase homologue 1/2-like C-terminal" evidence="2">
    <location>
        <begin position="22"/>
        <end position="131"/>
    </location>
</feature>
<sequence length="159" mass="18875">MIATVQKENGIYTVRYERHFQHSVEDVWAMLTDNEKLQQWFTELEVVDLRKGGLIKFDMQDGTFIDMKILDYEPLKVLAFEWDADIARFELSRDEVGCQLIFIQTLSSFTEQTTKDLAGWHVCLDVIEALLDGRTVESRENQWKEWYVKYKELLDEIIE</sequence>
<dbReference type="InterPro" id="IPR013538">
    <property type="entry name" value="ASHA1/2-like_C"/>
</dbReference>
<dbReference type="Proteomes" id="UP001364890">
    <property type="component" value="Unassembled WGS sequence"/>
</dbReference>
<evidence type="ECO:0000313" key="4">
    <source>
        <dbReference type="Proteomes" id="UP001364890"/>
    </source>
</evidence>
<organism evidence="3 4">
    <name type="scientific">Psychrobacillus mangrovi</name>
    <dbReference type="NCBI Taxonomy" id="3117745"/>
    <lineage>
        <taxon>Bacteria</taxon>
        <taxon>Bacillati</taxon>
        <taxon>Bacillota</taxon>
        <taxon>Bacilli</taxon>
        <taxon>Bacillales</taxon>
        <taxon>Bacillaceae</taxon>
        <taxon>Psychrobacillus</taxon>
    </lineage>
</organism>
<evidence type="ECO:0000256" key="1">
    <source>
        <dbReference type="ARBA" id="ARBA00006817"/>
    </source>
</evidence>
<dbReference type="InterPro" id="IPR023393">
    <property type="entry name" value="START-like_dom_sf"/>
</dbReference>
<dbReference type="Gene3D" id="3.30.530.20">
    <property type="match status" value="1"/>
</dbReference>
<protein>
    <submittedName>
        <fullName evidence="3">SRPBCC family protein</fullName>
    </submittedName>
</protein>
<evidence type="ECO:0000259" key="2">
    <source>
        <dbReference type="Pfam" id="PF08327"/>
    </source>
</evidence>
<evidence type="ECO:0000313" key="3">
    <source>
        <dbReference type="EMBL" id="MEI4771248.1"/>
    </source>
</evidence>